<evidence type="ECO:0000256" key="4">
    <source>
        <dbReference type="ARBA" id="ARBA00022741"/>
    </source>
</evidence>
<dbReference type="Pfam" id="PF00406">
    <property type="entry name" value="ADK"/>
    <property type="match status" value="1"/>
</dbReference>
<keyword evidence="6" id="KW-0342">GTP-binding</keyword>
<dbReference type="InterPro" id="IPR036726">
    <property type="entry name" value="GTP1_OBG_dom_sf"/>
</dbReference>
<dbReference type="PROSITE" id="PS51710">
    <property type="entry name" value="G_OBG"/>
    <property type="match status" value="1"/>
</dbReference>
<dbReference type="NCBIfam" id="TIGR02729">
    <property type="entry name" value="Obg_CgtA"/>
    <property type="match status" value="1"/>
</dbReference>
<dbReference type="FunFam" id="2.70.210.12:FF:000001">
    <property type="entry name" value="GTPase Obg"/>
    <property type="match status" value="1"/>
</dbReference>
<dbReference type="OrthoDB" id="347018at2759"/>
<dbReference type="CDD" id="cd01898">
    <property type="entry name" value="Obg"/>
    <property type="match status" value="1"/>
</dbReference>
<keyword evidence="2" id="KW-0690">Ribosome biogenesis</keyword>
<dbReference type="Proteomes" id="UP000677054">
    <property type="component" value="Unassembled WGS sequence"/>
</dbReference>
<dbReference type="GO" id="GO:0005525">
    <property type="term" value="F:GTP binding"/>
    <property type="evidence" value="ECO:0007669"/>
    <property type="project" value="UniProtKB-KW"/>
</dbReference>
<dbReference type="Pfam" id="PF01018">
    <property type="entry name" value="GTP1_OBG"/>
    <property type="match status" value="1"/>
</dbReference>
<dbReference type="CDD" id="cd01428">
    <property type="entry name" value="ADK"/>
    <property type="match status" value="1"/>
</dbReference>
<dbReference type="InterPro" id="IPR014100">
    <property type="entry name" value="GTP-bd_Obg/CgtA"/>
</dbReference>
<dbReference type="SUPFAM" id="SSF52540">
    <property type="entry name" value="P-loop containing nucleoside triphosphate hydrolases"/>
    <property type="match status" value="2"/>
</dbReference>
<dbReference type="PROSITE" id="PS51883">
    <property type="entry name" value="OBG"/>
    <property type="match status" value="1"/>
</dbReference>
<dbReference type="InterPro" id="IPR000850">
    <property type="entry name" value="Adenylat/UMP-CMP_kin"/>
</dbReference>
<gene>
    <name evidence="9" type="ORF">DSTB1V02_LOCUS14330</name>
</gene>
<comment type="similarity">
    <text evidence="1">Belongs to the TRAFAC class OBG-HflX-like GTPase superfamily. OBG GTPase family.</text>
</comment>
<dbReference type="PANTHER" id="PTHR11702">
    <property type="entry name" value="DEVELOPMENTALLY REGULATED GTP-BINDING PROTEIN-RELATED"/>
    <property type="match status" value="1"/>
</dbReference>
<dbReference type="InterPro" id="IPR006169">
    <property type="entry name" value="GTP1_OBG_dom"/>
</dbReference>
<dbReference type="Gene3D" id="3.40.50.300">
    <property type="entry name" value="P-loop containing nucleotide triphosphate hydrolases"/>
    <property type="match status" value="2"/>
</dbReference>
<dbReference type="InterPro" id="IPR033690">
    <property type="entry name" value="Adenylat_kinase_CS"/>
</dbReference>
<evidence type="ECO:0000313" key="10">
    <source>
        <dbReference type="Proteomes" id="UP000677054"/>
    </source>
</evidence>
<evidence type="ECO:0000259" key="8">
    <source>
        <dbReference type="PROSITE" id="PS51883"/>
    </source>
</evidence>
<keyword evidence="4" id="KW-0547">Nucleotide-binding</keyword>
<dbReference type="GO" id="GO:0019205">
    <property type="term" value="F:nucleobase-containing compound kinase activity"/>
    <property type="evidence" value="ECO:0007669"/>
    <property type="project" value="InterPro"/>
</dbReference>
<keyword evidence="3" id="KW-0808">Transferase</keyword>
<organism evidence="9">
    <name type="scientific">Darwinula stevensoni</name>
    <dbReference type="NCBI Taxonomy" id="69355"/>
    <lineage>
        <taxon>Eukaryota</taxon>
        <taxon>Metazoa</taxon>
        <taxon>Ecdysozoa</taxon>
        <taxon>Arthropoda</taxon>
        <taxon>Crustacea</taxon>
        <taxon>Oligostraca</taxon>
        <taxon>Ostracoda</taxon>
        <taxon>Podocopa</taxon>
        <taxon>Podocopida</taxon>
        <taxon>Darwinulocopina</taxon>
        <taxon>Darwinuloidea</taxon>
        <taxon>Darwinulidae</taxon>
        <taxon>Darwinula</taxon>
    </lineage>
</organism>
<dbReference type="HAMAP" id="MF_01454">
    <property type="entry name" value="GTPase_Obg"/>
    <property type="match status" value="1"/>
</dbReference>
<dbReference type="GO" id="GO:0000287">
    <property type="term" value="F:magnesium ion binding"/>
    <property type="evidence" value="ECO:0007669"/>
    <property type="project" value="InterPro"/>
</dbReference>
<dbReference type="HAMAP" id="MF_00235">
    <property type="entry name" value="Adenylate_kinase_Adk"/>
    <property type="match status" value="1"/>
</dbReference>
<dbReference type="GO" id="GO:0003924">
    <property type="term" value="F:GTPase activity"/>
    <property type="evidence" value="ECO:0007669"/>
    <property type="project" value="InterPro"/>
</dbReference>
<dbReference type="EMBL" id="LR910178">
    <property type="protein sequence ID" value="CAD7254584.1"/>
    <property type="molecule type" value="Genomic_DNA"/>
</dbReference>
<dbReference type="InterPro" id="IPR045086">
    <property type="entry name" value="OBG_GTPase"/>
</dbReference>
<evidence type="ECO:0000256" key="1">
    <source>
        <dbReference type="ARBA" id="ARBA00007699"/>
    </source>
</evidence>
<keyword evidence="5" id="KW-0418">Kinase</keyword>
<dbReference type="NCBIfam" id="NF008956">
    <property type="entry name" value="PRK12299.1"/>
    <property type="match status" value="1"/>
</dbReference>
<feature type="domain" description="Obg" evidence="8">
    <location>
        <begin position="166"/>
        <end position="324"/>
    </location>
</feature>
<dbReference type="NCBIfam" id="NF011100">
    <property type="entry name" value="PRK14527.1"/>
    <property type="match status" value="1"/>
</dbReference>
<dbReference type="InterPro" id="IPR027417">
    <property type="entry name" value="P-loop_NTPase"/>
</dbReference>
<evidence type="ECO:0000256" key="2">
    <source>
        <dbReference type="ARBA" id="ARBA00022517"/>
    </source>
</evidence>
<dbReference type="PROSITE" id="PS00113">
    <property type="entry name" value="ADENYLATE_KINASE"/>
    <property type="match status" value="1"/>
</dbReference>
<name>A0A7R9AI56_9CRUS</name>
<dbReference type="InterPro" id="IPR006073">
    <property type="entry name" value="GTP-bd"/>
</dbReference>
<proteinExistence type="inferred from homology"/>
<accession>A0A7R9AI56</accession>
<dbReference type="InterPro" id="IPR031167">
    <property type="entry name" value="G_OBG"/>
</dbReference>
<feature type="domain" description="OBG-type G" evidence="7">
    <location>
        <begin position="325"/>
        <end position="491"/>
    </location>
</feature>
<dbReference type="SUPFAM" id="SSF82051">
    <property type="entry name" value="Obg GTP-binding protein N-terminal domain"/>
    <property type="match status" value="1"/>
</dbReference>
<evidence type="ECO:0000256" key="6">
    <source>
        <dbReference type="ARBA" id="ARBA00023134"/>
    </source>
</evidence>
<feature type="non-terminal residue" evidence="9">
    <location>
        <position position="493"/>
    </location>
</feature>
<dbReference type="PANTHER" id="PTHR11702:SF31">
    <property type="entry name" value="MITOCHONDRIAL RIBOSOME-ASSOCIATED GTPASE 2"/>
    <property type="match status" value="1"/>
</dbReference>
<evidence type="ECO:0000259" key="7">
    <source>
        <dbReference type="PROSITE" id="PS51710"/>
    </source>
</evidence>
<dbReference type="Pfam" id="PF01926">
    <property type="entry name" value="MMR_HSR1"/>
    <property type="match status" value="1"/>
</dbReference>
<dbReference type="InterPro" id="IPR006074">
    <property type="entry name" value="GTP1-OBG_CS"/>
</dbReference>
<reference evidence="9" key="1">
    <citation type="submission" date="2020-11" db="EMBL/GenBank/DDBJ databases">
        <authorList>
            <person name="Tran Van P."/>
        </authorList>
    </citation>
    <scope>NUCLEOTIDE SEQUENCE</scope>
</reference>
<feature type="non-terminal residue" evidence="9">
    <location>
        <position position="1"/>
    </location>
</feature>
<dbReference type="EMBL" id="CAJPEV010010660">
    <property type="protein sequence ID" value="CAG0906049.1"/>
    <property type="molecule type" value="Genomic_DNA"/>
</dbReference>
<dbReference type="Gene3D" id="2.70.210.12">
    <property type="entry name" value="GTP1/OBG domain"/>
    <property type="match status" value="1"/>
</dbReference>
<evidence type="ECO:0000313" key="9">
    <source>
        <dbReference type="EMBL" id="CAD7254584.1"/>
    </source>
</evidence>
<dbReference type="GO" id="GO:0042254">
    <property type="term" value="P:ribosome biogenesis"/>
    <property type="evidence" value="ECO:0007669"/>
    <property type="project" value="UniProtKB-UniRule"/>
</dbReference>
<evidence type="ECO:0000256" key="5">
    <source>
        <dbReference type="ARBA" id="ARBA00022777"/>
    </source>
</evidence>
<dbReference type="NCBIfam" id="NF001381">
    <property type="entry name" value="PRK00279.1-3"/>
    <property type="match status" value="1"/>
</dbReference>
<dbReference type="GO" id="GO:0005524">
    <property type="term" value="F:ATP binding"/>
    <property type="evidence" value="ECO:0007669"/>
    <property type="project" value="InterPro"/>
</dbReference>
<dbReference type="AlphaFoldDB" id="A0A7R9AI56"/>
<evidence type="ECO:0008006" key="11">
    <source>
        <dbReference type="Google" id="ProtNLM"/>
    </source>
</evidence>
<dbReference type="PRINTS" id="PR00326">
    <property type="entry name" value="GTP1OBG"/>
</dbReference>
<dbReference type="PROSITE" id="PS00905">
    <property type="entry name" value="GTP1_OBG"/>
    <property type="match status" value="1"/>
</dbReference>
<keyword evidence="10" id="KW-1185">Reference proteome</keyword>
<protein>
    <recommendedName>
        <fullName evidence="11">Adenylate kinase</fullName>
    </recommendedName>
</protein>
<evidence type="ECO:0000256" key="3">
    <source>
        <dbReference type="ARBA" id="ARBA00022679"/>
    </source>
</evidence>
<dbReference type="GO" id="GO:0006139">
    <property type="term" value="P:nucleobase-containing compound metabolic process"/>
    <property type="evidence" value="ECO:0007669"/>
    <property type="project" value="InterPro"/>
</dbReference>
<sequence length="493" mass="53830">SGKGTQSANLLSKYNLQHISTGDLLRDEVNRQTPLGLEAKKSMEQGMLVPDEVVIGMISSKIDENPNVKGFIFDGFPRTKQQAIALDELLQAKNAPINLVLALEVADDELTKRILNRALTSGRADDTEEVIKKRVEEYRAKTEVVASYYQETDKVKRINGEGTVDEIFALLCAQIDKSGHGGAGCSHFARTKYNAQAGVDGGDGGRGAHVILRGNAQLWTLLHLRYHKNVLAEDGEKGNKSNMTGRDGKDIYIDVPLGTIAYDEETGEIEAEVLEQGQEIVWLKGGRGGLGNANFATATNQAPDYAQPGEPGIEGWKYLELKVLADVGLVGFPNAGKSTLLSTISAAKPKIADYAFTTLTPQLGIVPYRDDKSFCMADLPGIIEGAAEGKGLGHRFLRHIERNSVLLFMIPADCPDHHEQFNILLHELQEFNPELLDKNIILAISKSDMLDDELEREIAKTLPEGIPHYFISSASGKGIIELKDALWSALNEG</sequence>